<reference evidence="1" key="1">
    <citation type="journal article" date="2015" name="Nature">
        <title>Complex archaea that bridge the gap between prokaryotes and eukaryotes.</title>
        <authorList>
            <person name="Spang A."/>
            <person name="Saw J.H."/>
            <person name="Jorgensen S.L."/>
            <person name="Zaremba-Niedzwiedzka K."/>
            <person name="Martijn J."/>
            <person name="Lind A.E."/>
            <person name="van Eijk R."/>
            <person name="Schleper C."/>
            <person name="Guy L."/>
            <person name="Ettema T.J."/>
        </authorList>
    </citation>
    <scope>NUCLEOTIDE SEQUENCE</scope>
</reference>
<accession>A0A0F9EUN2</accession>
<evidence type="ECO:0000313" key="1">
    <source>
        <dbReference type="EMBL" id="KKL27523.1"/>
    </source>
</evidence>
<comment type="caution">
    <text evidence="1">The sequence shown here is derived from an EMBL/GenBank/DDBJ whole genome shotgun (WGS) entry which is preliminary data.</text>
</comment>
<name>A0A0F9EUN2_9ZZZZ</name>
<organism evidence="1">
    <name type="scientific">marine sediment metagenome</name>
    <dbReference type="NCBI Taxonomy" id="412755"/>
    <lineage>
        <taxon>unclassified sequences</taxon>
        <taxon>metagenomes</taxon>
        <taxon>ecological metagenomes</taxon>
    </lineage>
</organism>
<dbReference type="EMBL" id="LAZR01035434">
    <property type="protein sequence ID" value="KKL27523.1"/>
    <property type="molecule type" value="Genomic_DNA"/>
</dbReference>
<proteinExistence type="predicted"/>
<sequence>MKFLFLPAMASGIERMFRTSRVVGVRTNRRPHQIDVGEEDRGLVLWDGELTLRPWTHKKYEGTPLEYDHLLLSYYYFRNRALTLPKGYIFGDCGGWSIKRYGMNRPKGIY</sequence>
<protein>
    <submittedName>
        <fullName evidence="1">Uncharacterized protein</fullName>
    </submittedName>
</protein>
<feature type="non-terminal residue" evidence="1">
    <location>
        <position position="110"/>
    </location>
</feature>
<gene>
    <name evidence="1" type="ORF">LCGC14_2384320</name>
</gene>
<dbReference type="AlphaFoldDB" id="A0A0F9EUN2"/>